<keyword evidence="9" id="KW-1185">Reference proteome</keyword>
<evidence type="ECO:0000259" key="7">
    <source>
        <dbReference type="Pfam" id="PF00962"/>
    </source>
</evidence>
<dbReference type="Gene3D" id="3.20.20.140">
    <property type="entry name" value="Metal-dependent hydrolases"/>
    <property type="match status" value="1"/>
</dbReference>
<comment type="cofactor">
    <cofactor evidence="1">
        <name>Zn(2+)</name>
        <dbReference type="ChEBI" id="CHEBI:29105"/>
    </cofactor>
</comment>
<sequence length="423" mass="45730">MPEQRLTELHLHFHGCVRPPDLLRHLAASEDTDWDWYEGEMAAAYGAVPPTRRVVERHRRGDPGAAAEFARLFVFRDEDAGSFARFQAKANLLFAAPADPAVFAPGIRADLARQGLAHAELRVSAAMFPALAATSGNTPVAERFAVSLPRRDPWPDWERVRALALGPHGHLLTGIDFSGAEEGHPPRAQAAFLAAVHEFNATHPRRALAILYHVGESFGDKSLESAVRWVHEAAELGAHRLGHAIALGLDPHTLGPHTREEPASERRDQIAYDLEHAKGLGEFGVVVDPAALRAELARLAPLPEAAPVPARYDAARLTDVARRQRYATSRLRALGTVIEVCPTSNRRTAGLTDPAAHPLGQFLAAGLPVTISSDDPGLFGTTLAEELAWAAENFPGGQALRPHLLATAWSSRAEILTGRAQVP</sequence>
<reference evidence="9" key="1">
    <citation type="submission" date="2023-07" db="EMBL/GenBank/DDBJ databases">
        <title>30 novel species of actinomycetes from the DSMZ collection.</title>
        <authorList>
            <person name="Nouioui I."/>
        </authorList>
    </citation>
    <scope>NUCLEOTIDE SEQUENCE [LARGE SCALE GENOMIC DNA]</scope>
    <source>
        <strain evidence="9">DSM 44917</strain>
    </source>
</reference>
<evidence type="ECO:0000313" key="8">
    <source>
        <dbReference type="EMBL" id="MDT0308433.1"/>
    </source>
</evidence>
<gene>
    <name evidence="8" type="ORF">RM780_15900</name>
</gene>
<dbReference type="EMBL" id="JAVREN010000022">
    <property type="protein sequence ID" value="MDT0308433.1"/>
    <property type="molecule type" value="Genomic_DNA"/>
</dbReference>
<organism evidence="8 9">
    <name type="scientific">Streptomyces boetiae</name>
    <dbReference type="NCBI Taxonomy" id="3075541"/>
    <lineage>
        <taxon>Bacteria</taxon>
        <taxon>Bacillati</taxon>
        <taxon>Actinomycetota</taxon>
        <taxon>Actinomycetes</taxon>
        <taxon>Kitasatosporales</taxon>
        <taxon>Streptomycetaceae</taxon>
        <taxon>Streptomyces</taxon>
    </lineage>
</organism>
<dbReference type="SUPFAM" id="SSF51556">
    <property type="entry name" value="Metallo-dependent hydrolases"/>
    <property type="match status" value="1"/>
</dbReference>
<evidence type="ECO:0000256" key="4">
    <source>
        <dbReference type="ARBA" id="ARBA00022723"/>
    </source>
</evidence>
<dbReference type="Proteomes" id="UP001183388">
    <property type="component" value="Unassembled WGS sequence"/>
</dbReference>
<protein>
    <recommendedName>
        <fullName evidence="3">adenosine deaminase</fullName>
        <ecNumber evidence="3">3.5.4.4</ecNumber>
    </recommendedName>
</protein>
<name>A0ABU2LA38_9ACTN</name>
<dbReference type="EC" id="3.5.4.4" evidence="3"/>
<keyword evidence="4" id="KW-0479">Metal-binding</keyword>
<accession>A0ABU2LA38</accession>
<dbReference type="PANTHER" id="PTHR11409">
    <property type="entry name" value="ADENOSINE DEAMINASE"/>
    <property type="match status" value="1"/>
</dbReference>
<proteinExistence type="inferred from homology"/>
<feature type="domain" description="Adenosine deaminase" evidence="7">
    <location>
        <begin position="329"/>
        <end position="393"/>
    </location>
</feature>
<keyword evidence="5" id="KW-0378">Hydrolase</keyword>
<evidence type="ECO:0000256" key="1">
    <source>
        <dbReference type="ARBA" id="ARBA00001947"/>
    </source>
</evidence>
<dbReference type="InterPro" id="IPR001365">
    <property type="entry name" value="A_deaminase_dom"/>
</dbReference>
<evidence type="ECO:0000256" key="3">
    <source>
        <dbReference type="ARBA" id="ARBA00012784"/>
    </source>
</evidence>
<dbReference type="InterPro" id="IPR032466">
    <property type="entry name" value="Metal_Hydrolase"/>
</dbReference>
<evidence type="ECO:0000256" key="2">
    <source>
        <dbReference type="ARBA" id="ARBA00006676"/>
    </source>
</evidence>
<dbReference type="RefSeq" id="WP_311631384.1">
    <property type="nucleotide sequence ID" value="NZ_JAVREN010000022.1"/>
</dbReference>
<dbReference type="InterPro" id="IPR006330">
    <property type="entry name" value="Ado/ade_deaminase"/>
</dbReference>
<comment type="caution">
    <text evidence="8">The sequence shown here is derived from an EMBL/GenBank/DDBJ whole genome shotgun (WGS) entry which is preliminary data.</text>
</comment>
<dbReference type="Pfam" id="PF00962">
    <property type="entry name" value="A_deaminase"/>
    <property type="match status" value="1"/>
</dbReference>
<dbReference type="PANTHER" id="PTHR11409:SF43">
    <property type="entry name" value="ADENOSINE DEAMINASE"/>
    <property type="match status" value="1"/>
</dbReference>
<keyword evidence="6" id="KW-0862">Zinc</keyword>
<evidence type="ECO:0000256" key="5">
    <source>
        <dbReference type="ARBA" id="ARBA00022801"/>
    </source>
</evidence>
<evidence type="ECO:0000313" key="9">
    <source>
        <dbReference type="Proteomes" id="UP001183388"/>
    </source>
</evidence>
<comment type="similarity">
    <text evidence="2">Belongs to the metallo-dependent hydrolases superfamily. Adenosine and AMP deaminases family.</text>
</comment>
<evidence type="ECO:0000256" key="6">
    <source>
        <dbReference type="ARBA" id="ARBA00022833"/>
    </source>
</evidence>